<reference evidence="6" key="1">
    <citation type="journal article" date="2021" name="Sci. Adv.">
        <title>The American lobster genome reveals insights on longevity, neural, and immune adaptations.</title>
        <authorList>
            <person name="Polinski J.M."/>
            <person name="Zimin A.V."/>
            <person name="Clark K.F."/>
            <person name="Kohn A.B."/>
            <person name="Sadowski N."/>
            <person name="Timp W."/>
            <person name="Ptitsyn A."/>
            <person name="Khanna P."/>
            <person name="Romanova D.Y."/>
            <person name="Williams P."/>
            <person name="Greenwood S.J."/>
            <person name="Moroz L.L."/>
            <person name="Walt D.R."/>
            <person name="Bodnar A.G."/>
        </authorList>
    </citation>
    <scope>NUCLEOTIDE SEQUENCE</scope>
    <source>
        <strain evidence="6">GMGI-L3</strain>
    </source>
</reference>
<dbReference type="Gene3D" id="2.30.230.10">
    <property type="entry name" value="Lipovitellin, beta-sheet shell regions, chain A"/>
    <property type="match status" value="1"/>
</dbReference>
<dbReference type="PROSITE" id="PS51233">
    <property type="entry name" value="VWFD"/>
    <property type="match status" value="1"/>
</dbReference>
<comment type="caution">
    <text evidence="2">Lacks conserved residue(s) required for the propagation of feature annotation.</text>
</comment>
<dbReference type="InterPro" id="IPR001747">
    <property type="entry name" value="Vitellogenin_N"/>
</dbReference>
<keyword evidence="7" id="KW-1185">Reference proteome</keyword>
<dbReference type="InterPro" id="IPR015816">
    <property type="entry name" value="Vitellinogen_b-sht_N"/>
</dbReference>
<feature type="region of interest" description="Disordered" evidence="3">
    <location>
        <begin position="1"/>
        <end position="51"/>
    </location>
</feature>
<gene>
    <name evidence="6" type="primary">Clot-L1</name>
    <name evidence="6" type="ORF">Hamer_G005964</name>
</gene>
<dbReference type="InterPro" id="IPR015819">
    <property type="entry name" value="Lipid_transp_b-sht_shell"/>
</dbReference>
<feature type="domain" description="VWFD" evidence="5">
    <location>
        <begin position="1457"/>
        <end position="1625"/>
    </location>
</feature>
<evidence type="ECO:0000256" key="2">
    <source>
        <dbReference type="PROSITE-ProRule" id="PRU00557"/>
    </source>
</evidence>
<feature type="compositionally biased region" description="Low complexity" evidence="3">
    <location>
        <begin position="338"/>
        <end position="351"/>
    </location>
</feature>
<dbReference type="Gene3D" id="1.25.10.20">
    <property type="entry name" value="Vitellinogen, superhelical"/>
    <property type="match status" value="1"/>
</dbReference>
<dbReference type="EMBL" id="JAHLQT010039184">
    <property type="protein sequence ID" value="KAG7156248.1"/>
    <property type="molecule type" value="Genomic_DNA"/>
</dbReference>
<keyword evidence="1" id="KW-0732">Signal</keyword>
<sequence length="1739" mass="196846">MQRLKQNETPPHPFQLHHTPAQPTPPHPSPTTHNHTPIPPHPIPSHSNPQALITCQGQGNVDSMRHVYEFIRPSNVVFALGCSFSILVLPAHSPPLVILHGATPATLSPFVTMRGVLLLGLLGSCWSLEPGLEYQYRYSGRVASGIPDLKDQYSGAGIQIDVTVQVSSEHETFFQFSNIQVGEFHDELECDTRSPLPIQYHPLEQGNDLLEKPFEFCIDGGEGKEYLKAPQEPVWITNIRKSVVNIFRIPPILGNYGDPRREPTFKKTTFTLNETVMAGYCNNQYSLFQLPKEQTVLENQRREAVVEIDTQRQESSSSSKSKFSKKTTGRGGKKSSTKKSPTSSKSKTSSQTSSAFTIEDTLWSLTRVLEFESCENLVKWKMHGNKKTDENIIRTSIGNYLLRGSEGSARIERAVVEGTISVFTSEQLEEHIVTFTNQTLELRAVRTLRAELGLDYEPHQYRSWHYQVDHLLTDPEERRGETRPNLEHAATGVPITSQLITEIKTNISRGLVTLATRLTTSPYSRNHLVKEVSALVAYVTTLSRTEIHDVFNHIPEDEFQLKKIVIFYELLINAGTLPSLSYLLDKMNDPTFREDYNIIVLNFFETIHKSMKNPLLIPDVMNLVKSLSWETSDKYVKPFALLNFATLAHDLCLSPSKWEQFSENTCDPQHTCSHDLIINGFFPTLVQGVQDEDSPTWMRLVYLKALDNLGTPQAVDVIKHIVLGDRDTHISLRINAILSLTPNHLPEAVRSTVFQLLMPVFENIGEDQVVRSVAFTTMHFWEPSATWWKRVALSTWYEPSSQVASLISATITSLAHSHEPMSKIASHVLHLAKPPATPSLSHSSLFYIPNFLAKCEAKTLATLGWFANTENLFPAAIILRLKMNAFFGFSETFMINIGQLHFDHAFRINFDNFLFMNHKMDDRDIAAIARDMYEELKRYVDYTEVLPTDLGLPFFVQYVQQHAFWLQEDSFSAQGERGKVKGSINFIFDCSQDSTLLTKTLLPWSQRKFAVGAGLHNSVSVVVPLKIHGNLDMTHKEVHITIEPTSDDKVRLIDSHNYPFTVVTGPFPTTVYRERNEYKIVETIQPELFSRNVQELPSVVGLSLKSSWSANFEYPLNVASVYSGVSDPFTPSYNNWKYILEFDPAASTTKSITFIFRYVTMESDPLENIEQGLGQVSQTASDFSDYSQTPSDYQEFGETEIFAQEQQSESRQRIAKLQEQVMPISGGYVQSVSVGVELQGSSTSRSYEAVVTWATSSSSSHKSNKIQVTFLQNAPMGLLEEPHSTCLNLHVKKPSFQPLATTEEVLSTNFHTTIQTDVYDGVSCDDEPVLEIQGALRLIQEKLSREDCDREAEHLLPTDIINSPIYDQLHGTVKWTQDFPQVLTNLSYYVADLLHFVYFPHISSDHTTWNPNHQIELDGTQDLETSEWDLRITRPREVTTIHGKPPAFSEMFIVPATVTNAFNYYFVRTFNGNVGAHDIDTCWTTLTFVYFYDHESYDVRESIFMVRFDDDEWHGRLFWPWAGLLIEMTKSSILVNGEPPEGLSTLFKFVQEENAALLKIKGGYFIKISDKVEILQPQTLRGRTYGVCGTMNGDKTHDLIGPTGCVYTDSVLHSQAWMSSAPSCNTFKIRSKKKLVIPFQETCSRDKFIPTGISHPNVIFDCTDWRYQDLAQGDYRCKAIIPTPSCKPGCKATSLLNTHVTYDCFMGRTQQELEQTNFTAPECHPHKFAITYPASCVPQ</sequence>
<feature type="domain" description="Vitellogenin" evidence="4">
    <location>
        <begin position="128"/>
        <end position="883"/>
    </location>
</feature>
<dbReference type="PROSITE" id="PS51211">
    <property type="entry name" value="VITELLOGENIN"/>
    <property type="match status" value="1"/>
</dbReference>
<protein>
    <submittedName>
        <fullName evidence="6">Hemolymph clottable protein-like 1</fullName>
    </submittedName>
</protein>
<organism evidence="6 7">
    <name type="scientific">Homarus americanus</name>
    <name type="common">American lobster</name>
    <dbReference type="NCBI Taxonomy" id="6706"/>
    <lineage>
        <taxon>Eukaryota</taxon>
        <taxon>Metazoa</taxon>
        <taxon>Ecdysozoa</taxon>
        <taxon>Arthropoda</taxon>
        <taxon>Crustacea</taxon>
        <taxon>Multicrustacea</taxon>
        <taxon>Malacostraca</taxon>
        <taxon>Eumalacostraca</taxon>
        <taxon>Eucarida</taxon>
        <taxon>Decapoda</taxon>
        <taxon>Pleocyemata</taxon>
        <taxon>Astacidea</taxon>
        <taxon>Nephropoidea</taxon>
        <taxon>Nephropidae</taxon>
        <taxon>Homarus</taxon>
    </lineage>
</organism>
<evidence type="ECO:0000259" key="4">
    <source>
        <dbReference type="PROSITE" id="PS51211"/>
    </source>
</evidence>
<accession>A0A8J5MLU4</accession>
<name>A0A8J5MLU4_HOMAM</name>
<proteinExistence type="predicted"/>
<dbReference type="SUPFAM" id="SSF48431">
    <property type="entry name" value="Lipovitellin-phosvitin complex, superhelical domain"/>
    <property type="match status" value="1"/>
</dbReference>
<dbReference type="InterPro" id="IPR011030">
    <property type="entry name" value="Lipovitellin_superhlx_dom"/>
</dbReference>
<dbReference type="SUPFAM" id="SSF56968">
    <property type="entry name" value="Lipovitellin-phosvitin complex, beta-sheet shell regions"/>
    <property type="match status" value="2"/>
</dbReference>
<dbReference type="PANTHER" id="PTHR23345">
    <property type="entry name" value="VITELLOGENIN-RELATED"/>
    <property type="match status" value="1"/>
</dbReference>
<dbReference type="GO" id="GO:0005319">
    <property type="term" value="F:lipid transporter activity"/>
    <property type="evidence" value="ECO:0007669"/>
    <property type="project" value="InterPro"/>
</dbReference>
<comment type="caution">
    <text evidence="6">The sequence shown here is derived from an EMBL/GenBank/DDBJ whole genome shotgun (WGS) entry which is preliminary data.</text>
</comment>
<dbReference type="SMART" id="SM00638">
    <property type="entry name" value="LPD_N"/>
    <property type="match status" value="1"/>
</dbReference>
<evidence type="ECO:0000256" key="3">
    <source>
        <dbReference type="SAM" id="MobiDB-lite"/>
    </source>
</evidence>
<evidence type="ECO:0000259" key="5">
    <source>
        <dbReference type="PROSITE" id="PS51233"/>
    </source>
</evidence>
<dbReference type="InterPro" id="IPR050733">
    <property type="entry name" value="Vitellogenin/Apolipophorin"/>
</dbReference>
<evidence type="ECO:0000313" key="7">
    <source>
        <dbReference type="Proteomes" id="UP000747542"/>
    </source>
</evidence>
<feature type="compositionally biased region" description="Basic residues" evidence="3">
    <location>
        <begin position="322"/>
        <end position="337"/>
    </location>
</feature>
<dbReference type="Proteomes" id="UP000747542">
    <property type="component" value="Unassembled WGS sequence"/>
</dbReference>
<dbReference type="InterPro" id="IPR001846">
    <property type="entry name" value="VWF_type-D"/>
</dbReference>
<dbReference type="PANTHER" id="PTHR23345:SF33">
    <property type="entry name" value="CROSSVEINLESS D"/>
    <property type="match status" value="1"/>
</dbReference>
<evidence type="ECO:0000256" key="1">
    <source>
        <dbReference type="ARBA" id="ARBA00022729"/>
    </source>
</evidence>
<evidence type="ECO:0000313" key="6">
    <source>
        <dbReference type="EMBL" id="KAG7156248.1"/>
    </source>
</evidence>
<dbReference type="Pfam" id="PF01347">
    <property type="entry name" value="Vitellogenin_N"/>
    <property type="match status" value="1"/>
</dbReference>
<feature type="region of interest" description="Disordered" evidence="3">
    <location>
        <begin position="307"/>
        <end position="351"/>
    </location>
</feature>